<keyword evidence="3" id="KW-0808">Transferase</keyword>
<sequence>MWRLLDYLAVPLPLGQAIGRWGNFFNQELYGRPTDAPWGIFIEPENRLSGFEGVDFYHPAFLYESLLNLILFSFLWRLARKQRAEGFFVSIYLMGYGAIRLVVDFIRIDPMPGFAGLRLSQWISVAFILAGASFLIQKTAHQWWDEPR</sequence>
<feature type="transmembrane region" description="Helical" evidence="7">
    <location>
        <begin position="87"/>
        <end position="107"/>
    </location>
</feature>
<gene>
    <name evidence="8" type="ORF">A3B31_03895</name>
</gene>
<dbReference type="GO" id="GO:0042158">
    <property type="term" value="P:lipoprotein biosynthetic process"/>
    <property type="evidence" value="ECO:0007669"/>
    <property type="project" value="InterPro"/>
</dbReference>
<evidence type="ECO:0000256" key="7">
    <source>
        <dbReference type="SAM" id="Phobius"/>
    </source>
</evidence>
<dbReference type="EMBL" id="MHKN01000017">
    <property type="protein sequence ID" value="OGY92423.1"/>
    <property type="molecule type" value="Genomic_DNA"/>
</dbReference>
<dbReference type="PANTHER" id="PTHR30589">
    <property type="entry name" value="PROLIPOPROTEIN DIACYLGLYCERYL TRANSFERASE"/>
    <property type="match status" value="1"/>
</dbReference>
<dbReference type="Proteomes" id="UP000177349">
    <property type="component" value="Unassembled WGS sequence"/>
</dbReference>
<protein>
    <recommendedName>
        <fullName evidence="10">Prolipoprotein diacylglyceryl transferase</fullName>
    </recommendedName>
</protein>
<keyword evidence="2" id="KW-1003">Cell membrane</keyword>
<name>A0A1G2BTF6_9BACT</name>
<evidence type="ECO:0000256" key="4">
    <source>
        <dbReference type="ARBA" id="ARBA00022692"/>
    </source>
</evidence>
<evidence type="ECO:0000256" key="5">
    <source>
        <dbReference type="ARBA" id="ARBA00022989"/>
    </source>
</evidence>
<evidence type="ECO:0008006" key="10">
    <source>
        <dbReference type="Google" id="ProtNLM"/>
    </source>
</evidence>
<dbReference type="PANTHER" id="PTHR30589:SF0">
    <property type="entry name" value="PHOSPHATIDYLGLYCEROL--PROLIPOPROTEIN DIACYLGLYCERYL TRANSFERASE"/>
    <property type="match status" value="1"/>
</dbReference>
<evidence type="ECO:0000256" key="1">
    <source>
        <dbReference type="ARBA" id="ARBA00007150"/>
    </source>
</evidence>
<keyword evidence="4 7" id="KW-0812">Transmembrane</keyword>
<dbReference type="AlphaFoldDB" id="A0A1G2BTF6"/>
<evidence type="ECO:0000256" key="2">
    <source>
        <dbReference type="ARBA" id="ARBA00022475"/>
    </source>
</evidence>
<accession>A0A1G2BTF6</accession>
<feature type="transmembrane region" description="Helical" evidence="7">
    <location>
        <begin position="56"/>
        <end position="75"/>
    </location>
</feature>
<evidence type="ECO:0000256" key="6">
    <source>
        <dbReference type="ARBA" id="ARBA00023136"/>
    </source>
</evidence>
<evidence type="ECO:0000256" key="3">
    <source>
        <dbReference type="ARBA" id="ARBA00022679"/>
    </source>
</evidence>
<keyword evidence="6 7" id="KW-0472">Membrane</keyword>
<dbReference type="Pfam" id="PF01790">
    <property type="entry name" value="LGT"/>
    <property type="match status" value="1"/>
</dbReference>
<evidence type="ECO:0000313" key="8">
    <source>
        <dbReference type="EMBL" id="OGY92423.1"/>
    </source>
</evidence>
<dbReference type="GO" id="GO:0005886">
    <property type="term" value="C:plasma membrane"/>
    <property type="evidence" value="ECO:0007669"/>
    <property type="project" value="InterPro"/>
</dbReference>
<dbReference type="InterPro" id="IPR001640">
    <property type="entry name" value="Lgt"/>
</dbReference>
<feature type="transmembrane region" description="Helical" evidence="7">
    <location>
        <begin position="119"/>
        <end position="136"/>
    </location>
</feature>
<dbReference type="PROSITE" id="PS01311">
    <property type="entry name" value="LGT"/>
    <property type="match status" value="1"/>
</dbReference>
<reference evidence="8 9" key="1">
    <citation type="journal article" date="2016" name="Nat. Commun.">
        <title>Thousands of microbial genomes shed light on interconnected biogeochemical processes in an aquifer system.</title>
        <authorList>
            <person name="Anantharaman K."/>
            <person name="Brown C.T."/>
            <person name="Hug L.A."/>
            <person name="Sharon I."/>
            <person name="Castelle C.J."/>
            <person name="Probst A.J."/>
            <person name="Thomas B.C."/>
            <person name="Singh A."/>
            <person name="Wilkins M.J."/>
            <person name="Karaoz U."/>
            <person name="Brodie E.L."/>
            <person name="Williams K.H."/>
            <person name="Hubbard S.S."/>
            <person name="Banfield J.F."/>
        </authorList>
    </citation>
    <scope>NUCLEOTIDE SEQUENCE [LARGE SCALE GENOMIC DNA]</scope>
</reference>
<keyword evidence="5 7" id="KW-1133">Transmembrane helix</keyword>
<comment type="similarity">
    <text evidence="1">Belongs to the Lgt family.</text>
</comment>
<evidence type="ECO:0000313" key="9">
    <source>
        <dbReference type="Proteomes" id="UP000177349"/>
    </source>
</evidence>
<dbReference type="GO" id="GO:0008961">
    <property type="term" value="F:phosphatidylglycerol-prolipoprotein diacylglyceryl transferase activity"/>
    <property type="evidence" value="ECO:0007669"/>
    <property type="project" value="InterPro"/>
</dbReference>
<comment type="caution">
    <text evidence="8">The sequence shown here is derived from an EMBL/GenBank/DDBJ whole genome shotgun (WGS) entry which is preliminary data.</text>
</comment>
<organism evidence="8 9">
    <name type="scientific">Candidatus Komeilibacteria bacterium RIFCSPLOWO2_01_FULL_53_11</name>
    <dbReference type="NCBI Taxonomy" id="1798552"/>
    <lineage>
        <taxon>Bacteria</taxon>
        <taxon>Candidatus Komeiliibacteriota</taxon>
    </lineage>
</organism>
<proteinExistence type="inferred from homology"/>